<reference evidence="10" key="3">
    <citation type="submission" date="2023-12" db="EMBL/GenBank/DDBJ databases">
        <authorList>
            <person name="Sun Q."/>
            <person name="Inoue M."/>
        </authorList>
    </citation>
    <scope>NUCLEOTIDE SEQUENCE</scope>
    <source>
        <strain evidence="10">JCM 10667</strain>
    </source>
</reference>
<reference evidence="11 12" key="2">
    <citation type="submission" date="2020-08" db="EMBL/GenBank/DDBJ databases">
        <title>Sequencing the genomes of 1000 actinobacteria strains.</title>
        <authorList>
            <person name="Klenk H.-P."/>
        </authorList>
    </citation>
    <scope>NUCLEOTIDE SEQUENCE [LARGE SCALE GENOMIC DNA]</scope>
    <source>
        <strain evidence="11 12">DSM 44772</strain>
    </source>
</reference>
<feature type="transmembrane region" description="Helical" evidence="7">
    <location>
        <begin position="162"/>
        <end position="184"/>
    </location>
</feature>
<dbReference type="AlphaFoldDB" id="A0A7W7I7Q7"/>
<evidence type="ECO:0000256" key="5">
    <source>
        <dbReference type="ARBA" id="ARBA00022989"/>
    </source>
</evidence>
<dbReference type="EMBL" id="JACHMV010000001">
    <property type="protein sequence ID" value="MBB4771990.1"/>
    <property type="molecule type" value="Genomic_DNA"/>
</dbReference>
<dbReference type="Proteomes" id="UP000549343">
    <property type="component" value="Unassembled WGS sequence"/>
</dbReference>
<keyword evidence="4 7" id="KW-0812">Transmembrane</keyword>
<evidence type="ECO:0000256" key="7">
    <source>
        <dbReference type="RuleBase" id="RU367016"/>
    </source>
</evidence>
<evidence type="ECO:0000259" key="9">
    <source>
        <dbReference type="Pfam" id="PF09335"/>
    </source>
</evidence>
<keyword evidence="3 7" id="KW-1003">Cell membrane</keyword>
<comment type="similarity">
    <text evidence="2 7">Belongs to the DedA family.</text>
</comment>
<comment type="caution">
    <text evidence="11">The sequence shown here is derived from an EMBL/GenBank/DDBJ whole genome shotgun (WGS) entry which is preliminary data.</text>
</comment>
<evidence type="ECO:0000256" key="6">
    <source>
        <dbReference type="ARBA" id="ARBA00023136"/>
    </source>
</evidence>
<dbReference type="Pfam" id="PF09335">
    <property type="entry name" value="VTT_dom"/>
    <property type="match status" value="1"/>
</dbReference>
<organism evidence="11 12">
    <name type="scientific">Actinomadura livida</name>
    <dbReference type="NCBI Taxonomy" id="79909"/>
    <lineage>
        <taxon>Bacteria</taxon>
        <taxon>Bacillati</taxon>
        <taxon>Actinomycetota</taxon>
        <taxon>Actinomycetes</taxon>
        <taxon>Streptosporangiales</taxon>
        <taxon>Thermomonosporaceae</taxon>
        <taxon>Actinomadura</taxon>
    </lineage>
</organism>
<keyword evidence="13" id="KW-1185">Reference proteome</keyword>
<dbReference type="GO" id="GO:0005886">
    <property type="term" value="C:plasma membrane"/>
    <property type="evidence" value="ECO:0007669"/>
    <property type="project" value="UniProtKB-SubCell"/>
</dbReference>
<keyword evidence="5 7" id="KW-1133">Transmembrane helix</keyword>
<dbReference type="Proteomes" id="UP001501427">
    <property type="component" value="Unassembled WGS sequence"/>
</dbReference>
<feature type="region of interest" description="Disordered" evidence="8">
    <location>
        <begin position="216"/>
        <end position="242"/>
    </location>
</feature>
<dbReference type="InterPro" id="IPR032816">
    <property type="entry name" value="VTT_dom"/>
</dbReference>
<comment type="subcellular location">
    <subcellularLocation>
        <location evidence="1 7">Cell membrane</location>
        <topology evidence="1 7">Multi-pass membrane protein</topology>
    </subcellularLocation>
</comment>
<dbReference type="PANTHER" id="PTHR30353">
    <property type="entry name" value="INNER MEMBRANE PROTEIN DEDA-RELATED"/>
    <property type="match status" value="1"/>
</dbReference>
<evidence type="ECO:0000313" key="12">
    <source>
        <dbReference type="Proteomes" id="UP000549343"/>
    </source>
</evidence>
<evidence type="ECO:0000256" key="8">
    <source>
        <dbReference type="SAM" id="MobiDB-lite"/>
    </source>
</evidence>
<evidence type="ECO:0000313" key="13">
    <source>
        <dbReference type="Proteomes" id="UP001501427"/>
    </source>
</evidence>
<evidence type="ECO:0000256" key="3">
    <source>
        <dbReference type="ARBA" id="ARBA00022475"/>
    </source>
</evidence>
<sequence>MELMTLPLSITEWLHPTAWLQLFGTFATIGVIAIIFAETGLLFGCLLPGDSLLFTAGILTAVSTVNGQEFQPLSLTWLMIGGPIAAIAGAQTGHWLGERYGRRLFDRPDSRIFRQEWVEKAEYYFNRFGPAKAVVLARFIPIVRTFLNPLAGMLGMDRRKFLVWNTVGGVLWTESLFLLGHFLGANVPEIESYILPGVVVIVLLSLIPIIREVMKGGPKSDQGPNKNGPEESRPSLSGDSYR</sequence>
<proteinExistence type="inferred from homology"/>
<feature type="transmembrane region" description="Helical" evidence="7">
    <location>
        <begin position="18"/>
        <end position="36"/>
    </location>
</feature>
<feature type="transmembrane region" description="Helical" evidence="7">
    <location>
        <begin position="75"/>
        <end position="97"/>
    </location>
</feature>
<evidence type="ECO:0000313" key="11">
    <source>
        <dbReference type="EMBL" id="MBB4771990.1"/>
    </source>
</evidence>
<dbReference type="PANTHER" id="PTHR30353:SF0">
    <property type="entry name" value="TRANSMEMBRANE PROTEIN"/>
    <property type="match status" value="1"/>
</dbReference>
<feature type="transmembrane region" description="Helical" evidence="7">
    <location>
        <begin position="190"/>
        <end position="210"/>
    </location>
</feature>
<name>A0A7W7I7Q7_9ACTN</name>
<reference evidence="10 13" key="1">
    <citation type="journal article" date="2019" name="Int. J. Syst. Evol. Microbiol.">
        <title>The Global Catalogue of Microorganisms (GCM) 10K type strain sequencing project: providing services to taxonomists for standard genome sequencing and annotation.</title>
        <authorList>
            <consortium name="The Broad Institute Genomics Platform"/>
            <consortium name="The Broad Institute Genome Sequencing Center for Infectious Disease"/>
            <person name="Wu L."/>
            <person name="Ma J."/>
        </authorList>
    </citation>
    <scope>NUCLEOTIDE SEQUENCE [LARGE SCALE GENOMIC DNA]</scope>
    <source>
        <strain evidence="10 13">JCM 10667</strain>
    </source>
</reference>
<feature type="domain" description="VTT" evidence="9">
    <location>
        <begin position="47"/>
        <end position="181"/>
    </location>
</feature>
<evidence type="ECO:0000313" key="10">
    <source>
        <dbReference type="EMBL" id="GAA0545055.1"/>
    </source>
</evidence>
<keyword evidence="6 7" id="KW-0472">Membrane</keyword>
<dbReference type="InterPro" id="IPR032818">
    <property type="entry name" value="DedA-like"/>
</dbReference>
<evidence type="ECO:0000256" key="4">
    <source>
        <dbReference type="ARBA" id="ARBA00022692"/>
    </source>
</evidence>
<accession>A0A7W7I7Q7</accession>
<dbReference type="EMBL" id="BAAAHD010000001">
    <property type="protein sequence ID" value="GAA0545055.1"/>
    <property type="molecule type" value="Genomic_DNA"/>
</dbReference>
<feature type="transmembrane region" description="Helical" evidence="7">
    <location>
        <begin position="41"/>
        <end position="63"/>
    </location>
</feature>
<evidence type="ECO:0000256" key="1">
    <source>
        <dbReference type="ARBA" id="ARBA00004651"/>
    </source>
</evidence>
<gene>
    <name evidence="11" type="ORF">F4557_000408</name>
    <name evidence="10" type="ORF">GCM10009546_03900</name>
</gene>
<protein>
    <submittedName>
        <fullName evidence="10">DedA family protein</fullName>
    </submittedName>
    <submittedName>
        <fullName evidence="11">Membrane-associated protein</fullName>
    </submittedName>
</protein>
<evidence type="ECO:0000256" key="2">
    <source>
        <dbReference type="ARBA" id="ARBA00010792"/>
    </source>
</evidence>